<comment type="caution">
    <text evidence="1">The sequence shown here is derived from an EMBL/GenBank/DDBJ whole genome shotgun (WGS) entry which is preliminary data.</text>
</comment>
<proteinExistence type="predicted"/>
<name>A0ACC2XMG1_9TREE</name>
<protein>
    <submittedName>
        <fullName evidence="1">Uncharacterized protein</fullName>
    </submittedName>
</protein>
<evidence type="ECO:0000313" key="1">
    <source>
        <dbReference type="EMBL" id="KAJ9125167.1"/>
    </source>
</evidence>
<reference evidence="1" key="1">
    <citation type="submission" date="2023-04" db="EMBL/GenBank/DDBJ databases">
        <title>Draft Genome sequencing of Naganishia species isolated from polar environments using Oxford Nanopore Technology.</title>
        <authorList>
            <person name="Leo P."/>
            <person name="Venkateswaran K."/>
        </authorList>
    </citation>
    <scope>NUCLEOTIDE SEQUENCE</scope>
    <source>
        <strain evidence="1">MNA-CCFEE 5425</strain>
    </source>
</reference>
<sequence length="382" mass="39052">MSPTTGGMAVVNDKGARAQGILRRLSLGSGARPNFGRPAASSSPPMPPAMDNFVDQSHTDITSTSEYFHTLPPPRNAPTSSSALAPNANASKSATSPSFYANPFSGAVLHEAHDEHEHDLVSGMASFNIGKRGDSSDGAAHRRASSAVTGSGSGSGWNGGSSGRREGVDGLPRPAEPHDAPRARKISFGWSGFMSGKKDANVATQGAAPAMAERPNNNNDTNAGMPPSILVRRESAPVSPPATRTTLSDQSKFKFGAMEGTENKGPVSVTVQPVSPSPTTRVQDLDSRTTTVPMSTQPQIQQPTSSIATSTSGSTMSNTNAKLSPSGKPSSSSSGLLGLGGTTHTGSRGRKGAETAGPGGGGKKRSVSPMAEHILRGGPGQF</sequence>
<gene>
    <name evidence="1" type="ORF">QFC22_000121</name>
</gene>
<evidence type="ECO:0000313" key="2">
    <source>
        <dbReference type="Proteomes" id="UP001243375"/>
    </source>
</evidence>
<accession>A0ACC2XMG1</accession>
<dbReference type="Proteomes" id="UP001243375">
    <property type="component" value="Unassembled WGS sequence"/>
</dbReference>
<keyword evidence="2" id="KW-1185">Reference proteome</keyword>
<dbReference type="EMBL" id="JASBWU010000001">
    <property type="protein sequence ID" value="KAJ9125167.1"/>
    <property type="molecule type" value="Genomic_DNA"/>
</dbReference>
<organism evidence="1 2">
    <name type="scientific">Naganishia vaughanmartiniae</name>
    <dbReference type="NCBI Taxonomy" id="1424756"/>
    <lineage>
        <taxon>Eukaryota</taxon>
        <taxon>Fungi</taxon>
        <taxon>Dikarya</taxon>
        <taxon>Basidiomycota</taxon>
        <taxon>Agaricomycotina</taxon>
        <taxon>Tremellomycetes</taxon>
        <taxon>Filobasidiales</taxon>
        <taxon>Filobasidiaceae</taxon>
        <taxon>Naganishia</taxon>
    </lineage>
</organism>